<dbReference type="EnsemblBacteria" id="AAF10369">
    <property type="protein sequence ID" value="AAF10369"/>
    <property type="gene ID" value="DR_0785"/>
</dbReference>
<keyword evidence="2" id="KW-1185">Reference proteome</keyword>
<gene>
    <name evidence="1" type="ordered locus">DR_0785</name>
</gene>
<accession>Q9RW84</accession>
<dbReference type="STRING" id="243230.DR_0785"/>
<dbReference type="PIR" id="E75476">
    <property type="entry name" value="E75476"/>
</dbReference>
<proteinExistence type="predicted"/>
<sequence length="273" mass="28343">MTKTVARSAPACIAHRRRHASRAVWAPCPRKAGRVAVPWRAATPSCRCTAPVAASCPPTSATKSRVPVACPTADRLGAGAKALGGQHRPAVPLRRFAHRDVGKLRQVLEVVGVDVQHEVQGIPPRRQEGQRGGGLRREQVEGRRLTVTGAEGFKVGEFILSGRAFAAQPAGVGGEGRTAGAGGGYGDQWPDVRHLTPGPEPNVGMGFGIGNSVQQVGGHGPHCKAALGWPGTCRLPIPSLCKATPSLSPARTVGETAGAGAWVNCCGRRGPRC</sequence>
<dbReference type="EMBL" id="AE000513">
    <property type="protein sequence ID" value="AAF10369.1"/>
    <property type="molecule type" value="Genomic_DNA"/>
</dbReference>
<organism evidence="1 2">
    <name type="scientific">Deinococcus radiodurans (strain ATCC 13939 / DSM 20539 / JCM 16871 / CCUG 27074 / LMG 4051 / NBRC 15346 / NCIMB 9279 / VKM B-1422 / R1)</name>
    <dbReference type="NCBI Taxonomy" id="243230"/>
    <lineage>
        <taxon>Bacteria</taxon>
        <taxon>Thermotogati</taxon>
        <taxon>Deinococcota</taxon>
        <taxon>Deinococci</taxon>
        <taxon>Deinococcales</taxon>
        <taxon>Deinococcaceae</taxon>
        <taxon>Deinococcus</taxon>
    </lineage>
</organism>
<dbReference type="PaxDb" id="243230-DR_0785"/>
<dbReference type="KEGG" id="dra:DR_0785"/>
<dbReference type="Proteomes" id="UP000002524">
    <property type="component" value="Chromosome 1"/>
</dbReference>
<protein>
    <submittedName>
        <fullName evidence="1">Uncharacterized protein</fullName>
    </submittedName>
</protein>
<evidence type="ECO:0000313" key="1">
    <source>
        <dbReference type="EMBL" id="AAF10369.1"/>
    </source>
</evidence>
<name>Q9RW84_DEIRA</name>
<dbReference type="HOGENOM" id="CLU_1018305_0_0_0"/>
<evidence type="ECO:0000313" key="2">
    <source>
        <dbReference type="Proteomes" id="UP000002524"/>
    </source>
</evidence>
<reference evidence="1 2" key="1">
    <citation type="journal article" date="1999" name="Science">
        <title>Genome sequence of the radioresistant bacterium Deinococcus radiodurans R1.</title>
        <authorList>
            <person name="White O."/>
            <person name="Eisen J.A."/>
            <person name="Heidelberg J.F."/>
            <person name="Hickey E.K."/>
            <person name="Peterson J.D."/>
            <person name="Dodson R.J."/>
            <person name="Haft D.H."/>
            <person name="Gwinn M.L."/>
            <person name="Nelson W.C."/>
            <person name="Richardson D.L."/>
            <person name="Moffat K.S."/>
            <person name="Qin H."/>
            <person name="Jiang L."/>
            <person name="Pamphile W."/>
            <person name="Crosby M."/>
            <person name="Shen M."/>
            <person name="Vamathevan J.J."/>
            <person name="Lam P."/>
            <person name="McDonald L."/>
            <person name="Utterback T."/>
            <person name="Zalewski C."/>
            <person name="Makarova K.S."/>
            <person name="Aravind L."/>
            <person name="Daly M.J."/>
            <person name="Minton K.W."/>
            <person name="Fleischmann R.D."/>
            <person name="Ketchum K.A."/>
            <person name="Nelson K.E."/>
            <person name="Salzberg S."/>
            <person name="Smith H.O."/>
            <person name="Venter J.C."/>
            <person name="Fraser C.M."/>
        </authorList>
    </citation>
    <scope>NUCLEOTIDE SEQUENCE [LARGE SCALE GENOMIC DNA]</scope>
    <source>
        <strain evidence="2">ATCC 13939 / DSM 20539 / JCM 16871 / LMG 4051 / NBRC 15346 / NCIMB 9279 / R1 / VKM B-1422</strain>
    </source>
</reference>
<dbReference type="AlphaFoldDB" id="Q9RW84"/>
<dbReference type="InParanoid" id="Q9RW84"/>